<evidence type="ECO:0000313" key="2">
    <source>
        <dbReference type="EMBL" id="PCS03960.1"/>
    </source>
</evidence>
<keyword evidence="1" id="KW-0812">Transmembrane</keyword>
<evidence type="ECO:0000313" key="3">
    <source>
        <dbReference type="Proteomes" id="UP000218282"/>
    </source>
</evidence>
<feature type="transmembrane region" description="Helical" evidence="1">
    <location>
        <begin position="12"/>
        <end position="37"/>
    </location>
</feature>
<reference evidence="2 3" key="1">
    <citation type="submission" date="2014-12" db="EMBL/GenBank/DDBJ databases">
        <title>Draft genome sequences of 10 type strains of Lactococcus.</title>
        <authorList>
            <person name="Sun Z."/>
            <person name="Zhong Z."/>
            <person name="Liu W."/>
            <person name="Zhang W."/>
            <person name="Zhang H."/>
        </authorList>
    </citation>
    <scope>NUCLEOTIDE SEQUENCE [LARGE SCALE GENOMIC DNA]</scope>
    <source>
        <strain evidence="2 3">DSM 6634</strain>
    </source>
</reference>
<dbReference type="RefSeq" id="WP_143468131.1">
    <property type="nucleotide sequence ID" value="NZ_JXJW01000042.1"/>
</dbReference>
<evidence type="ECO:0000256" key="1">
    <source>
        <dbReference type="SAM" id="Phobius"/>
    </source>
</evidence>
<feature type="transmembrane region" description="Helical" evidence="1">
    <location>
        <begin position="125"/>
        <end position="141"/>
    </location>
</feature>
<dbReference type="Proteomes" id="UP000218282">
    <property type="component" value="Unassembled WGS sequence"/>
</dbReference>
<protein>
    <submittedName>
        <fullName evidence="2">Uncharacterized protein</fullName>
    </submittedName>
</protein>
<sequence length="160" mass="18616">MYNKLLKKVNTTGGFGIGILSVSAMTLPFSSLLYILLKIVSATFFESKYFILFLISLLFAFITHLSVNLFFKKKNIIHLKLLKSERKLLIKKLDKISKQKIWINNVLQFIIFIFMPFGIAVVEHQFISLLIVYFGGLLFLNQHRMFFVRASEINVDFIIK</sequence>
<proteinExistence type="predicted"/>
<dbReference type="EMBL" id="JXJW01000042">
    <property type="protein sequence ID" value="PCS03960.1"/>
    <property type="molecule type" value="Genomic_DNA"/>
</dbReference>
<dbReference type="AlphaFoldDB" id="A0A2A5RUI2"/>
<feature type="transmembrane region" description="Helical" evidence="1">
    <location>
        <begin position="49"/>
        <end position="71"/>
    </location>
</feature>
<accession>A0A2A5RUI2</accession>
<name>A0A2A5RUI2_9LACT</name>
<keyword evidence="3" id="KW-1185">Reference proteome</keyword>
<organism evidence="2 3">
    <name type="scientific">Pseudolactococcus piscium</name>
    <dbReference type="NCBI Taxonomy" id="1364"/>
    <lineage>
        <taxon>Bacteria</taxon>
        <taxon>Bacillati</taxon>
        <taxon>Bacillota</taxon>
        <taxon>Bacilli</taxon>
        <taxon>Lactobacillales</taxon>
        <taxon>Streptococcaceae</taxon>
        <taxon>Pseudolactococcus</taxon>
    </lineage>
</organism>
<keyword evidence="1" id="KW-0472">Membrane</keyword>
<feature type="transmembrane region" description="Helical" evidence="1">
    <location>
        <begin position="101"/>
        <end position="119"/>
    </location>
</feature>
<gene>
    <name evidence="2" type="ORF">RU86_GL001790</name>
</gene>
<keyword evidence="1" id="KW-1133">Transmembrane helix</keyword>
<comment type="caution">
    <text evidence="2">The sequence shown here is derived from an EMBL/GenBank/DDBJ whole genome shotgun (WGS) entry which is preliminary data.</text>
</comment>